<protein>
    <recommendedName>
        <fullName evidence="9">Cyclic GMP-AMP synthase</fullName>
    </recommendedName>
</protein>
<evidence type="ECO:0000256" key="2">
    <source>
        <dbReference type="ARBA" id="ARBA00022695"/>
    </source>
</evidence>
<name>A0ABX1CMB5_9SPHN</name>
<evidence type="ECO:0000256" key="6">
    <source>
        <dbReference type="ARBA" id="ARBA00022842"/>
    </source>
</evidence>
<evidence type="ECO:0000259" key="12">
    <source>
        <dbReference type="Pfam" id="PF21654"/>
    </source>
</evidence>
<dbReference type="EMBL" id="JAAVJH010000001">
    <property type="protein sequence ID" value="NJR77500.1"/>
    <property type="molecule type" value="Genomic_DNA"/>
</dbReference>
<keyword evidence="6" id="KW-0460">Magnesium</keyword>
<reference evidence="13 14" key="1">
    <citation type="submission" date="2020-03" db="EMBL/GenBank/DDBJ databases">
        <authorList>
            <person name="Wang L."/>
            <person name="He N."/>
            <person name="Li Y."/>
            <person name="Fang Y."/>
            <person name="Zhang F."/>
        </authorList>
    </citation>
    <scope>NUCLEOTIDE SEQUENCE [LARGE SCALE GENOMIC DNA]</scope>
    <source>
        <strain evidence="13 14">36D10-4-7</strain>
    </source>
</reference>
<evidence type="ECO:0000313" key="13">
    <source>
        <dbReference type="EMBL" id="NJR77500.1"/>
    </source>
</evidence>
<dbReference type="InterPro" id="IPR006116">
    <property type="entry name" value="NT_2-5OAS_ClassI-CCAase"/>
</dbReference>
<evidence type="ECO:0000256" key="7">
    <source>
        <dbReference type="ARBA" id="ARBA00023080"/>
    </source>
</evidence>
<evidence type="ECO:0000256" key="4">
    <source>
        <dbReference type="ARBA" id="ARBA00022741"/>
    </source>
</evidence>
<keyword evidence="8" id="KW-0051">Antiviral defense</keyword>
<evidence type="ECO:0000256" key="3">
    <source>
        <dbReference type="ARBA" id="ARBA00022723"/>
    </source>
</evidence>
<evidence type="ECO:0000259" key="11">
    <source>
        <dbReference type="Pfam" id="PF18134"/>
    </source>
</evidence>
<keyword evidence="7" id="KW-0546">Nucleotide metabolism</keyword>
<keyword evidence="4" id="KW-0547">Nucleotide-binding</keyword>
<evidence type="ECO:0000256" key="8">
    <source>
        <dbReference type="ARBA" id="ARBA00023118"/>
    </source>
</evidence>
<comment type="caution">
    <text evidence="13">The sequence shown here is derived from an EMBL/GenBank/DDBJ whole genome shotgun (WGS) entry which is preliminary data.</text>
</comment>
<keyword evidence="1" id="KW-0808">Transferase</keyword>
<gene>
    <name evidence="13" type="ORF">HBH26_02580</name>
</gene>
<evidence type="ECO:0000256" key="10">
    <source>
        <dbReference type="ARBA" id="ARBA00048304"/>
    </source>
</evidence>
<dbReference type="Pfam" id="PF21654">
    <property type="entry name" value="DncV-like_NTFase"/>
    <property type="match status" value="1"/>
</dbReference>
<keyword evidence="5" id="KW-0067">ATP-binding</keyword>
<evidence type="ECO:0000256" key="5">
    <source>
        <dbReference type="ARBA" id="ARBA00022840"/>
    </source>
</evidence>
<keyword evidence="3" id="KW-0479">Metal-binding</keyword>
<proteinExistence type="predicted"/>
<sequence>MNQRNVIGEGLIEDLAETLQIPQSRYEAADRSYRSVADWLDRPASVFADVDLEVYTQGSFRLGTAIRPLSGDEHYDLDVVCEFDISKADRTQAQLHADLGKELKLYAARHGMEEPSPWDRCWTLNYADEAQFHMDVLPSVPDGQRQRLIRETASLSLDFVEDAISITDTQHHNYRRLSDDWPASNPNGYAAWFLARMRPVFESRRKAMAIQARADVADIPTYRVRTPLQSAIQILKRHRDMRFVDEPEGRPSSIVITTLAAHAYGQESTIAGALLSILDRMDAYVECRSGEWWIANPSDPRENFADAWNDDPSKQVAFDDWLQTARADFAAASRLGDATEFVDVLAPRIGRDLVEAAVARRRGVQRSTVTFAARANRAMRRVLDAPHRRPPTWPIYREGSVDIVTATAMRDGFRPHVFSSGEPIARGSELRFDARTEVKRPFEVFWQIVNTGEAARVARDLRGGFDAGDVTPGVLSRYEGAEYPGTHSIECLIVKDGLLVARSGSFLVTIV</sequence>
<feature type="domain" description="Adenylyl/Guanylyl and SMODS C-terminal sensor" evidence="11">
    <location>
        <begin position="386"/>
        <end position="510"/>
    </location>
</feature>
<accession>A0ABX1CMB5</accession>
<comment type="catalytic activity">
    <reaction evidence="10">
        <text>GTP + ATP = 3',3'-cGAMP + 2 diphosphate</text>
        <dbReference type="Rhea" id="RHEA:35647"/>
        <dbReference type="ChEBI" id="CHEBI:30616"/>
        <dbReference type="ChEBI" id="CHEBI:33019"/>
        <dbReference type="ChEBI" id="CHEBI:37565"/>
        <dbReference type="ChEBI" id="CHEBI:71501"/>
    </reaction>
    <physiologicalReaction direction="left-to-right" evidence="10">
        <dbReference type="Rhea" id="RHEA:35648"/>
    </physiologicalReaction>
</comment>
<dbReference type="InterPro" id="IPR048445">
    <property type="entry name" value="DncV-like_NTFase"/>
</dbReference>
<keyword evidence="14" id="KW-1185">Reference proteome</keyword>
<dbReference type="RefSeq" id="WP_168132992.1">
    <property type="nucleotide sequence ID" value="NZ_JAAVJH010000001.1"/>
</dbReference>
<evidence type="ECO:0000256" key="1">
    <source>
        <dbReference type="ARBA" id="ARBA00022679"/>
    </source>
</evidence>
<dbReference type="CDD" id="cd05400">
    <property type="entry name" value="NT_2-5OAS_ClassI-CCAase"/>
    <property type="match status" value="1"/>
</dbReference>
<organism evidence="13 14">
    <name type="scientific">Sphingomonas corticis</name>
    <dbReference type="NCBI Taxonomy" id="2722791"/>
    <lineage>
        <taxon>Bacteria</taxon>
        <taxon>Pseudomonadati</taxon>
        <taxon>Pseudomonadota</taxon>
        <taxon>Alphaproteobacteria</taxon>
        <taxon>Sphingomonadales</taxon>
        <taxon>Sphingomonadaceae</taxon>
        <taxon>Sphingomonas</taxon>
    </lineage>
</organism>
<evidence type="ECO:0000313" key="14">
    <source>
        <dbReference type="Proteomes" id="UP000732399"/>
    </source>
</evidence>
<evidence type="ECO:0000256" key="9">
    <source>
        <dbReference type="ARBA" id="ARBA00044145"/>
    </source>
</evidence>
<keyword evidence="2" id="KW-0548">Nucleotidyltransferase</keyword>
<feature type="domain" description="Cyclic GMP-AMP synthase DncV-like nucleotidyltransferase" evidence="12">
    <location>
        <begin position="54"/>
        <end position="136"/>
    </location>
</feature>
<dbReference type="Pfam" id="PF18134">
    <property type="entry name" value="AGS_C"/>
    <property type="match status" value="1"/>
</dbReference>
<dbReference type="Proteomes" id="UP000732399">
    <property type="component" value="Unassembled WGS sequence"/>
</dbReference>
<dbReference type="InterPro" id="IPR040511">
    <property type="entry name" value="AGS_C"/>
</dbReference>